<evidence type="ECO:0000313" key="3">
    <source>
        <dbReference type="Proteomes" id="UP000075243"/>
    </source>
</evidence>
<feature type="transmembrane region" description="Helical" evidence="1">
    <location>
        <begin position="39"/>
        <end position="63"/>
    </location>
</feature>
<organism evidence="2 3">
    <name type="scientific">Cajanus cajan</name>
    <name type="common">Pigeon pea</name>
    <name type="synonym">Cajanus indicus</name>
    <dbReference type="NCBI Taxonomy" id="3821"/>
    <lineage>
        <taxon>Eukaryota</taxon>
        <taxon>Viridiplantae</taxon>
        <taxon>Streptophyta</taxon>
        <taxon>Embryophyta</taxon>
        <taxon>Tracheophyta</taxon>
        <taxon>Spermatophyta</taxon>
        <taxon>Magnoliopsida</taxon>
        <taxon>eudicotyledons</taxon>
        <taxon>Gunneridae</taxon>
        <taxon>Pentapetalae</taxon>
        <taxon>rosids</taxon>
        <taxon>fabids</taxon>
        <taxon>Fabales</taxon>
        <taxon>Fabaceae</taxon>
        <taxon>Papilionoideae</taxon>
        <taxon>50 kb inversion clade</taxon>
        <taxon>NPAAA clade</taxon>
        <taxon>indigoferoid/millettioid clade</taxon>
        <taxon>Phaseoleae</taxon>
        <taxon>Cajanus</taxon>
    </lineage>
</organism>
<keyword evidence="1" id="KW-0472">Membrane</keyword>
<evidence type="ECO:0000256" key="1">
    <source>
        <dbReference type="SAM" id="Phobius"/>
    </source>
</evidence>
<dbReference type="OMA" id="MQIITAN"/>
<proteinExistence type="predicted"/>
<gene>
    <name evidence="2" type="ORF">KK1_016495</name>
</gene>
<keyword evidence="1" id="KW-1133">Transmembrane helix</keyword>
<sequence>MTLEVIGKDMPILFFICQHDVMDVVYGDDLLLISMFQLWIRYLHCVVVGMQNVFYYGFINLVVIRCIGNKYTEISQYLINWLKDEGNEAYLAPYLNG</sequence>
<dbReference type="AlphaFoldDB" id="A0A151T4M7"/>
<accession>A0A151T4M7</accession>
<keyword evidence="3" id="KW-1185">Reference proteome</keyword>
<dbReference type="Proteomes" id="UP000075243">
    <property type="component" value="Chromosome 8"/>
</dbReference>
<name>A0A151T4M7_CAJCA</name>
<keyword evidence="1" id="KW-0812">Transmembrane</keyword>
<reference evidence="2 3" key="1">
    <citation type="journal article" date="2012" name="Nat. Biotechnol.">
        <title>Draft genome sequence of pigeonpea (Cajanus cajan), an orphan legume crop of resource-poor farmers.</title>
        <authorList>
            <person name="Varshney R.K."/>
            <person name="Chen W."/>
            <person name="Li Y."/>
            <person name="Bharti A.K."/>
            <person name="Saxena R.K."/>
            <person name="Schlueter J.A."/>
            <person name="Donoghue M.T."/>
            <person name="Azam S."/>
            <person name="Fan G."/>
            <person name="Whaley A.M."/>
            <person name="Farmer A.D."/>
            <person name="Sheridan J."/>
            <person name="Iwata A."/>
            <person name="Tuteja R."/>
            <person name="Penmetsa R.V."/>
            <person name="Wu W."/>
            <person name="Upadhyaya H.D."/>
            <person name="Yang S.P."/>
            <person name="Shah T."/>
            <person name="Saxena K.B."/>
            <person name="Michael T."/>
            <person name="McCombie W.R."/>
            <person name="Yang B."/>
            <person name="Zhang G."/>
            <person name="Yang H."/>
            <person name="Wang J."/>
            <person name="Spillane C."/>
            <person name="Cook D.R."/>
            <person name="May G.D."/>
            <person name="Xu X."/>
            <person name="Jackson S.A."/>
        </authorList>
    </citation>
    <scope>NUCLEOTIDE SEQUENCE [LARGE SCALE GENOMIC DNA]</scope>
    <source>
        <strain evidence="3">cv. Asha</strain>
    </source>
</reference>
<protein>
    <submittedName>
        <fullName evidence="2">Uncharacterized protein</fullName>
    </submittedName>
</protein>
<dbReference type="EMBL" id="CM003610">
    <property type="protein sequence ID" value="KYP61980.1"/>
    <property type="molecule type" value="Genomic_DNA"/>
</dbReference>
<evidence type="ECO:0000313" key="2">
    <source>
        <dbReference type="EMBL" id="KYP61980.1"/>
    </source>
</evidence>
<dbReference type="Gramene" id="C.cajan_16028.t">
    <property type="protein sequence ID" value="C.cajan_16028.t"/>
    <property type="gene ID" value="C.cajan_16028"/>
</dbReference>